<evidence type="ECO:0000313" key="1">
    <source>
        <dbReference type="EMBL" id="VAX27457.1"/>
    </source>
</evidence>
<dbReference type="InterPro" id="IPR010583">
    <property type="entry name" value="MipA"/>
</dbReference>
<accession>A0A3B1DFM6</accession>
<gene>
    <name evidence="1" type="ORF">MNBD_IGNAVI01-1590</name>
</gene>
<organism evidence="1">
    <name type="scientific">hydrothermal vent metagenome</name>
    <dbReference type="NCBI Taxonomy" id="652676"/>
    <lineage>
        <taxon>unclassified sequences</taxon>
        <taxon>metagenomes</taxon>
        <taxon>ecological metagenomes</taxon>
    </lineage>
</organism>
<sequence>LSVVLFAQNSGKKDWNEENWGLGLAMRVGTIPFSTDAKSVKSVVPMIFFENNLIFLNGLEYGLKFYRTDKWRFSAISRRHFFDAPEEVQNIIQGDNVDFGLQARYALPFSLYLEAEMMSDVVVTDDYWRGNPSENLRLAHKLGKKGLKLDSYFELKLKSKRYNSWYYGLNQVDVKGGVDMSLGFILSYQLVSNLYLFGAGELTLLDKNARGVQITKDDINVSVNSDMHAQVFFGFGFSNDVTKPRKEKLCNAGYWRLGMGFATPSTLGEIFRFESIPDTNRNKLTSIFYGHPLTDELFGLPLEIYLTPGFTWHWQSDVQPNSFEVNLAVKLYYTIKWPIRWRLGAAEGASYVNKVPYMEANSLVEKEYKPSNLMNYLDFSIDLNIGDIFGSKPIKQWWIGYYIHHRSSIFESAQQFGRISGGSNYHTIYLLWNY</sequence>
<dbReference type="Pfam" id="PF06629">
    <property type="entry name" value="MipA"/>
    <property type="match status" value="1"/>
</dbReference>
<dbReference type="AlphaFoldDB" id="A0A3B1DFM6"/>
<feature type="non-terminal residue" evidence="1">
    <location>
        <position position="1"/>
    </location>
</feature>
<reference evidence="1" key="1">
    <citation type="submission" date="2018-06" db="EMBL/GenBank/DDBJ databases">
        <authorList>
            <person name="Zhirakovskaya E."/>
        </authorList>
    </citation>
    <scope>NUCLEOTIDE SEQUENCE</scope>
</reference>
<name>A0A3B1DFM6_9ZZZZ</name>
<dbReference type="EMBL" id="UOGD01000384">
    <property type="protein sequence ID" value="VAX27457.1"/>
    <property type="molecule type" value="Genomic_DNA"/>
</dbReference>
<proteinExistence type="predicted"/>
<protein>
    <recommendedName>
        <fullName evidence="2">MipA/OmpV family protein</fullName>
    </recommendedName>
</protein>
<evidence type="ECO:0008006" key="2">
    <source>
        <dbReference type="Google" id="ProtNLM"/>
    </source>
</evidence>